<gene>
    <name evidence="7" type="ORF">TWF481_003027</name>
</gene>
<feature type="region of interest" description="Disordered" evidence="5">
    <location>
        <begin position="95"/>
        <end position="119"/>
    </location>
</feature>
<evidence type="ECO:0000256" key="1">
    <source>
        <dbReference type="ARBA" id="ARBA00004167"/>
    </source>
</evidence>
<dbReference type="InterPro" id="IPR051694">
    <property type="entry name" value="Immunoregulatory_rcpt-like"/>
</dbReference>
<dbReference type="EMBL" id="JAVHJL010000012">
    <property type="protein sequence ID" value="KAK6495982.1"/>
    <property type="molecule type" value="Genomic_DNA"/>
</dbReference>
<dbReference type="AlphaFoldDB" id="A0AAV9VUU5"/>
<keyword evidence="4 6" id="KW-0472">Membrane</keyword>
<evidence type="ECO:0000256" key="4">
    <source>
        <dbReference type="ARBA" id="ARBA00023136"/>
    </source>
</evidence>
<dbReference type="GO" id="GO:0016020">
    <property type="term" value="C:membrane"/>
    <property type="evidence" value="ECO:0007669"/>
    <property type="project" value="UniProtKB-SubCell"/>
</dbReference>
<dbReference type="GO" id="GO:0071944">
    <property type="term" value="C:cell periphery"/>
    <property type="evidence" value="ECO:0007669"/>
    <property type="project" value="UniProtKB-ARBA"/>
</dbReference>
<evidence type="ECO:0000256" key="6">
    <source>
        <dbReference type="SAM" id="Phobius"/>
    </source>
</evidence>
<feature type="region of interest" description="Disordered" evidence="5">
    <location>
        <begin position="153"/>
        <end position="173"/>
    </location>
</feature>
<proteinExistence type="predicted"/>
<comment type="caution">
    <text evidence="7">The sequence shown here is derived from an EMBL/GenBank/DDBJ whole genome shotgun (WGS) entry which is preliminary data.</text>
</comment>
<name>A0AAV9VUU5_9PEZI</name>
<evidence type="ECO:0000256" key="3">
    <source>
        <dbReference type="ARBA" id="ARBA00022989"/>
    </source>
</evidence>
<organism evidence="7 8">
    <name type="scientific">Arthrobotrys musiformis</name>
    <dbReference type="NCBI Taxonomy" id="47236"/>
    <lineage>
        <taxon>Eukaryota</taxon>
        <taxon>Fungi</taxon>
        <taxon>Dikarya</taxon>
        <taxon>Ascomycota</taxon>
        <taxon>Pezizomycotina</taxon>
        <taxon>Orbiliomycetes</taxon>
        <taxon>Orbiliales</taxon>
        <taxon>Orbiliaceae</taxon>
        <taxon>Arthrobotrys</taxon>
    </lineage>
</organism>
<reference evidence="7 8" key="1">
    <citation type="submission" date="2023-08" db="EMBL/GenBank/DDBJ databases">
        <authorList>
            <person name="Palmer J.M."/>
        </authorList>
    </citation>
    <scope>NUCLEOTIDE SEQUENCE [LARGE SCALE GENOMIC DNA]</scope>
    <source>
        <strain evidence="7 8">TWF481</strain>
    </source>
</reference>
<keyword evidence="3 6" id="KW-1133">Transmembrane helix</keyword>
<sequence>MVVFGGNRVIGGSTYNFPQCDNNGRLAFFFDLNLLELSSVVSGAEPEDYRVPQMIYETIGGDANGGATLTQPPGGFNQAGMSTVFAEFASATSTAPASTTTSSTETTSATSSPSSSPALSGGAIGGIAVGAVVIIALIAVGIWFYLRKRREPRDLATPLPPPPPTDPNKGWIQNPSELQGLYVRRRMELHGNYTNPVKVELPVNQPNTYSPVVQQQHVSQGLYEAPA</sequence>
<evidence type="ECO:0000256" key="5">
    <source>
        <dbReference type="SAM" id="MobiDB-lite"/>
    </source>
</evidence>
<evidence type="ECO:0008006" key="9">
    <source>
        <dbReference type="Google" id="ProtNLM"/>
    </source>
</evidence>
<feature type="transmembrane region" description="Helical" evidence="6">
    <location>
        <begin position="123"/>
        <end position="146"/>
    </location>
</feature>
<comment type="subcellular location">
    <subcellularLocation>
        <location evidence="1">Membrane</location>
        <topology evidence="1">Single-pass membrane protein</topology>
    </subcellularLocation>
</comment>
<protein>
    <recommendedName>
        <fullName evidence="9">Peptidase A1 domain-containing protein</fullName>
    </recommendedName>
</protein>
<keyword evidence="8" id="KW-1185">Reference proteome</keyword>
<evidence type="ECO:0000313" key="8">
    <source>
        <dbReference type="Proteomes" id="UP001370758"/>
    </source>
</evidence>
<dbReference type="PANTHER" id="PTHR15549">
    <property type="entry name" value="PAIRED IMMUNOGLOBULIN-LIKE TYPE 2 RECEPTOR"/>
    <property type="match status" value="1"/>
</dbReference>
<dbReference type="PANTHER" id="PTHR15549:SF27">
    <property type="entry name" value="CHITIN-BINDING TYPE-1 DOMAIN-CONTAINING PROTEIN"/>
    <property type="match status" value="1"/>
</dbReference>
<evidence type="ECO:0000256" key="2">
    <source>
        <dbReference type="ARBA" id="ARBA00022692"/>
    </source>
</evidence>
<accession>A0AAV9VUU5</accession>
<evidence type="ECO:0000313" key="7">
    <source>
        <dbReference type="EMBL" id="KAK6495982.1"/>
    </source>
</evidence>
<keyword evidence="2 6" id="KW-0812">Transmembrane</keyword>
<dbReference type="Proteomes" id="UP001370758">
    <property type="component" value="Unassembled WGS sequence"/>
</dbReference>